<dbReference type="EMBL" id="CP038616">
    <property type="protein sequence ID" value="QBY46026.1"/>
    <property type="molecule type" value="Genomic_DNA"/>
</dbReference>
<evidence type="ECO:0000313" key="8">
    <source>
        <dbReference type="Proteomes" id="UP000295134"/>
    </source>
</evidence>
<geneLocation type="plasmid" evidence="3">
    <name>pArsFIN4</name>
</geneLocation>
<proteinExistence type="predicted"/>
<evidence type="ECO:0000313" key="10">
    <source>
        <dbReference type="Proteomes" id="UP001177595"/>
    </source>
</evidence>
<evidence type="ECO:0000313" key="2">
    <source>
        <dbReference type="EMBL" id="QBY45948.1"/>
    </source>
</evidence>
<dbReference type="Proteomes" id="UP000295134">
    <property type="component" value="Plasmid pArsFIN3"/>
</dbReference>
<dbReference type="EMBL" id="CP123510">
    <property type="protein sequence ID" value="WGM03803.1"/>
    <property type="molecule type" value="Genomic_DNA"/>
</dbReference>
<dbReference type="AlphaFoldDB" id="A0A4P7KZN5"/>
<dbReference type="EMBL" id="CP123506">
    <property type="protein sequence ID" value="WGM03498.1"/>
    <property type="molecule type" value="Genomic_DNA"/>
</dbReference>
<dbReference type="KEGG" id="ans:ArsFIN_45000"/>
<protein>
    <submittedName>
        <fullName evidence="5">DUF6290 family protein</fullName>
    </submittedName>
</protein>
<geneLocation type="plasmid" evidence="8">
    <name>parsfin4</name>
</geneLocation>
<dbReference type="KEGG" id="ans:ArsFIN_47060"/>
<dbReference type="EMBL" id="CP038615">
    <property type="protein sequence ID" value="QBY45889.1"/>
    <property type="molecule type" value="Genomic_DNA"/>
</dbReference>
<keyword evidence="9" id="KW-1185">Reference proteome</keyword>
<keyword evidence="1" id="KW-0614">Plasmid</keyword>
<dbReference type="KEGG" id="ans:ArsFIN_45590"/>
<dbReference type="Proteomes" id="UP000295134">
    <property type="component" value="Plasmid pArsFIN4"/>
</dbReference>
<dbReference type="EMBL" id="CP038616">
    <property type="protein sequence ID" value="QBY46095.1"/>
    <property type="molecule type" value="Genomic_DNA"/>
</dbReference>
<evidence type="ECO:0000313" key="5">
    <source>
        <dbReference type="EMBL" id="WGM03498.1"/>
    </source>
</evidence>
<accession>A0A4P7KZN5</accession>
<dbReference type="Pfam" id="PF19807">
    <property type="entry name" value="DUF6290"/>
    <property type="match status" value="1"/>
</dbReference>
<dbReference type="GeneID" id="39752101"/>
<geneLocation type="plasmid" evidence="1">
    <name>pArsFIN3</name>
</geneLocation>
<dbReference type="Proteomes" id="UP001177592">
    <property type="component" value="Plasmid paNv_CAN4"/>
</dbReference>
<gene>
    <name evidence="1" type="ORF">ArsFIN_45000</name>
    <name evidence="2" type="ORF">ArsFIN_45590</name>
    <name evidence="3" type="ORF">ArsFIN_46370</name>
    <name evidence="4" type="ORF">ArsFIN_47060</name>
    <name evidence="5" type="ORF">QE210_18420</name>
    <name evidence="6" type="ORF">QE210_20170</name>
    <name evidence="7" type="ORF">QE258_24130</name>
</gene>
<dbReference type="Proteomes" id="UP001177595">
    <property type="component" value="Plasmid paPv2"/>
</dbReference>
<dbReference type="NCBIfam" id="NF046040">
    <property type="entry name" value="RelB_antitoxin"/>
    <property type="match status" value="1"/>
</dbReference>
<name>A0A4P7KZN5_9GAMM</name>
<reference evidence="5" key="2">
    <citation type="submission" date="2023-04" db="EMBL/GenBank/DDBJ databases">
        <title>Genome dynamics across the evolutionary transition to endosymbiosis.</title>
        <authorList>
            <person name="Siozios S."/>
            <person name="Nadal-Jimenez P."/>
            <person name="Azagi T."/>
            <person name="Sprong H."/>
            <person name="Frost C.L."/>
            <person name="Parratt S.R."/>
            <person name="Taylor G."/>
            <person name="Brettell L."/>
            <person name="Lew K.C."/>
            <person name="Croft L."/>
            <person name="King K.C."/>
            <person name="Brockhurst M.A."/>
            <person name="Hypsa V."/>
            <person name="Novakova E."/>
            <person name="Darby A.C."/>
            <person name="Hurst G.D.D."/>
        </authorList>
    </citation>
    <scope>NUCLEOTIDE SEQUENCE</scope>
    <source>
        <strain evidence="7">ANv_CAN</strain>
        <strain evidence="5">APv</strain>
        <plasmid evidence="7">paNv_CAN4</plasmid>
        <plasmid evidence="5">paPv2</plasmid>
        <plasmid evidence="6">paPv6</plasmid>
    </source>
</reference>
<dbReference type="RefSeq" id="WP_026824132.1">
    <property type="nucleotide sequence ID" value="NZ_CP038615.1"/>
</dbReference>
<evidence type="ECO:0000313" key="7">
    <source>
        <dbReference type="EMBL" id="WGM08499.1"/>
    </source>
</evidence>
<geneLocation type="plasmid" evidence="8">
    <name>parsfin3</name>
</geneLocation>
<dbReference type="InterPro" id="IPR046257">
    <property type="entry name" value="DUF6290"/>
</dbReference>
<evidence type="ECO:0000313" key="4">
    <source>
        <dbReference type="EMBL" id="QBY46095.1"/>
    </source>
</evidence>
<dbReference type="EMBL" id="CP038615">
    <property type="protein sequence ID" value="QBY45948.1"/>
    <property type="molecule type" value="Genomic_DNA"/>
</dbReference>
<evidence type="ECO:0000313" key="9">
    <source>
        <dbReference type="Proteomes" id="UP001177592"/>
    </source>
</evidence>
<dbReference type="Proteomes" id="UP001177595">
    <property type="component" value="Plasmid paPv6"/>
</dbReference>
<geneLocation type="plasmid" evidence="6 10">
    <name>paPv6</name>
</geneLocation>
<dbReference type="KEGG" id="ans:ArsFIN_46370"/>
<organism evidence="1 8">
    <name type="scientific">Arsenophonus nasoniae</name>
    <name type="common">son-killer infecting Nasonia vitripennis</name>
    <dbReference type="NCBI Taxonomy" id="638"/>
    <lineage>
        <taxon>Bacteria</taxon>
        <taxon>Pseudomonadati</taxon>
        <taxon>Pseudomonadota</taxon>
        <taxon>Gammaproteobacteria</taxon>
        <taxon>Enterobacterales</taxon>
        <taxon>Morganellaceae</taxon>
        <taxon>Arsenophonus</taxon>
    </lineage>
</organism>
<evidence type="ECO:0000313" key="6">
    <source>
        <dbReference type="EMBL" id="WGM03803.1"/>
    </source>
</evidence>
<evidence type="ECO:0000313" key="3">
    <source>
        <dbReference type="EMBL" id="QBY46026.1"/>
    </source>
</evidence>
<reference evidence="1 8" key="1">
    <citation type="submission" date="2019-03" db="EMBL/GenBank/DDBJ databases">
        <title>Long-read sequencing reveals hyperdense prophage content in a complex bacterial symbiont genome.</title>
        <authorList>
            <person name="Frost C.L."/>
            <person name="Siozios S."/>
            <person name="Nadal-Jimenez P."/>
            <person name="Brockhurst M.A."/>
            <person name="King K.C."/>
            <person name="Darby A.C."/>
            <person name="Hurst G.D.D."/>
        </authorList>
    </citation>
    <scope>NUCLEOTIDE SEQUENCE [LARGE SCALE GENOMIC DNA]</scope>
    <source>
        <strain evidence="1 8">FIN</strain>
        <plasmid evidence="8">parsfin3</plasmid>
        <plasmid evidence="1">pArsFIN3</plasmid>
        <plasmid evidence="8">parsfin4</plasmid>
        <plasmid evidence="3">pArsFIN4</plasmid>
    </source>
</reference>
<sequence length="80" mass="9275">MENLTIRISKQDKELLKDFADFNGISVSNLLRQSALERIENEIDIKLYQRANKIMKEMTDDDVINHDELISDLGLDDVHS</sequence>
<geneLocation type="plasmid" evidence="7 9">
    <name>paNv_CAN4</name>
</geneLocation>
<geneLocation type="plasmid" evidence="5 10">
    <name>paPv2</name>
</geneLocation>
<evidence type="ECO:0000313" key="1">
    <source>
        <dbReference type="EMBL" id="QBY45889.1"/>
    </source>
</evidence>
<dbReference type="EMBL" id="CP123527">
    <property type="protein sequence ID" value="WGM08499.1"/>
    <property type="molecule type" value="Genomic_DNA"/>
</dbReference>